<keyword evidence="3" id="KW-1185">Reference proteome</keyword>
<dbReference type="EMBL" id="RJLN01000030">
    <property type="protein sequence ID" value="RNL98773.1"/>
    <property type="molecule type" value="Genomic_DNA"/>
</dbReference>
<dbReference type="Gene3D" id="3.90.1300.10">
    <property type="entry name" value="Amidase signature (AS) domain"/>
    <property type="match status" value="1"/>
</dbReference>
<dbReference type="PIRSF" id="PIRSF001221">
    <property type="entry name" value="Amidase_fungi"/>
    <property type="match status" value="1"/>
</dbReference>
<dbReference type="InterPro" id="IPR036928">
    <property type="entry name" value="AS_sf"/>
</dbReference>
<dbReference type="NCBIfam" id="NF005687">
    <property type="entry name" value="PRK07487.1"/>
    <property type="match status" value="1"/>
</dbReference>
<evidence type="ECO:0000259" key="1">
    <source>
        <dbReference type="Pfam" id="PF01425"/>
    </source>
</evidence>
<name>A0ABX9WGH1_9ACTN</name>
<dbReference type="Pfam" id="PF01425">
    <property type="entry name" value="Amidase"/>
    <property type="match status" value="1"/>
</dbReference>
<sequence>MCIRCGRRCIQWMAVGLQWRQPHTGRPRMTELWRMGALEIAAAIRAGETTSRAVLDALRARIEEVNGHLNAVVGLDENATAAADAADRAVAAGEPVGPLHGVPVTIKECIDVAGCATTHGAAALSQALAPRDAPLVERLRAAGAIPFARTNMPDFGARGHTDSSLHGRTHNPWDPAVTAGGSSGGEASAIASGMSPLGVGNDVGGSVRDPANRCGIAAIKASTGVVPHASSVPPEEALITYQLMLGQGVLARRVADVRAALLAVAGPHPRDPLALPVTLTAPDPDARLRVAVAAEPAGCDVDPAIAAAVRAAADRLAAAGHIVEEAAPTGYERILDIWSALVMNDFRVLLPALEGVLAGGSKAYLTYAQELVPPLNSATVTALYLERHATELRWHRFLSDWDVLLTPTGATPPPDHDADIASLDGLRGALDLLRPMLPANLMGLPAAVVPCGMAYGLPVGAQFTARRFGDLTALAAAQAVEDACGVLTPIDPVVPPAGDGPAGAPLSAAG</sequence>
<dbReference type="GO" id="GO:0016787">
    <property type="term" value="F:hydrolase activity"/>
    <property type="evidence" value="ECO:0007669"/>
    <property type="project" value="UniProtKB-KW"/>
</dbReference>
<organism evidence="2 3">
    <name type="scientific">Micromonospora solifontis</name>
    <dbReference type="NCBI Taxonomy" id="2487138"/>
    <lineage>
        <taxon>Bacteria</taxon>
        <taxon>Bacillati</taxon>
        <taxon>Actinomycetota</taxon>
        <taxon>Actinomycetes</taxon>
        <taxon>Micromonosporales</taxon>
        <taxon>Micromonosporaceae</taxon>
        <taxon>Micromonospora</taxon>
    </lineage>
</organism>
<dbReference type="PROSITE" id="PS00571">
    <property type="entry name" value="AMIDASES"/>
    <property type="match status" value="1"/>
</dbReference>
<feature type="domain" description="Amidase" evidence="1">
    <location>
        <begin position="54"/>
        <end position="472"/>
    </location>
</feature>
<evidence type="ECO:0000313" key="3">
    <source>
        <dbReference type="Proteomes" id="UP000280698"/>
    </source>
</evidence>
<dbReference type="SUPFAM" id="SSF75304">
    <property type="entry name" value="Amidase signature (AS) enzymes"/>
    <property type="match status" value="1"/>
</dbReference>
<protein>
    <submittedName>
        <fullName evidence="2">Indole acetimide hydrolase</fullName>
    </submittedName>
</protein>
<reference evidence="2 3" key="1">
    <citation type="submission" date="2018-11" db="EMBL/GenBank/DDBJ databases">
        <title>Micromonospora sp. PPF5-17, a new actinomycetes isolated from a hot spring soil.</title>
        <authorList>
            <person name="Thawai C."/>
        </authorList>
    </citation>
    <scope>NUCLEOTIDE SEQUENCE [LARGE SCALE GENOMIC DNA]</scope>
    <source>
        <strain evidence="2 3">PPF5-17</strain>
    </source>
</reference>
<dbReference type="InterPro" id="IPR052739">
    <property type="entry name" value="FAAH2"/>
</dbReference>
<accession>A0ABX9WGH1</accession>
<proteinExistence type="predicted"/>
<dbReference type="InterPro" id="IPR023631">
    <property type="entry name" value="Amidase_dom"/>
</dbReference>
<keyword evidence="2" id="KW-0378">Hydrolase</keyword>
<dbReference type="InterPro" id="IPR020556">
    <property type="entry name" value="Amidase_CS"/>
</dbReference>
<gene>
    <name evidence="2" type="ORF">EFE23_13195</name>
</gene>
<dbReference type="Proteomes" id="UP000280698">
    <property type="component" value="Unassembled WGS sequence"/>
</dbReference>
<comment type="caution">
    <text evidence="2">The sequence shown here is derived from an EMBL/GenBank/DDBJ whole genome shotgun (WGS) entry which is preliminary data.</text>
</comment>
<dbReference type="PANTHER" id="PTHR43372">
    <property type="entry name" value="FATTY-ACID AMIDE HYDROLASE"/>
    <property type="match status" value="1"/>
</dbReference>
<evidence type="ECO:0000313" key="2">
    <source>
        <dbReference type="EMBL" id="RNL98773.1"/>
    </source>
</evidence>
<dbReference type="PANTHER" id="PTHR43372:SF4">
    <property type="entry name" value="FATTY-ACID AMIDE HYDROLASE 2"/>
    <property type="match status" value="1"/>
</dbReference>